<reference evidence="2" key="1">
    <citation type="submission" date="2023-08" db="EMBL/GenBank/DDBJ databases">
        <authorList>
            <person name="Page C.A."/>
            <person name="Perez-Diaz I.M."/>
        </authorList>
    </citation>
    <scope>NUCLEOTIDE SEQUENCE</scope>
    <source>
        <strain evidence="2">7.8.46</strain>
    </source>
</reference>
<dbReference type="InterPro" id="IPR053163">
    <property type="entry name" value="HTH-type_regulator_Rgg"/>
</dbReference>
<sequence>MLTYDGNLQAISTLLLIPPLHRQKGMIITMEFGTVLAMFRKNRGLTQTELADGITTRRAISEIEHGKQNITYLDMIRIIERLGVSVTDFEDYRNDHQLPPDQALIVDFEHLSDTSQSEQIKLLLRRAEKLNVTSQLRYVHQLIPILNALLHIDCIQQEQLTQLVKPVWNELCVLKEWNRTDLFIINNLLYIFDPQTAQKIGKKVIKRLEHYAPDDLLLKNAIYVNLGYLGMKHPDTLSKKTIVQYLTTSIKITKDAHRYDLHLLSRIRLAVFECKYAEARKLCHLLELIGADNIARIAYGDFPILCN</sequence>
<dbReference type="Pfam" id="PF01381">
    <property type="entry name" value="HTH_3"/>
    <property type="match status" value="1"/>
</dbReference>
<dbReference type="Proteomes" id="UP001267003">
    <property type="component" value="Unassembled WGS sequence"/>
</dbReference>
<dbReference type="PROSITE" id="PS50943">
    <property type="entry name" value="HTH_CROC1"/>
    <property type="match status" value="1"/>
</dbReference>
<dbReference type="PANTHER" id="PTHR37038">
    <property type="entry name" value="TRANSCRIPTIONAL REGULATOR-RELATED"/>
    <property type="match status" value="1"/>
</dbReference>
<dbReference type="InterPro" id="IPR010982">
    <property type="entry name" value="Lambda_DNA-bd_dom_sf"/>
</dbReference>
<dbReference type="Gene3D" id="1.25.40.10">
    <property type="entry name" value="Tetratricopeptide repeat domain"/>
    <property type="match status" value="1"/>
</dbReference>
<dbReference type="SUPFAM" id="SSF47413">
    <property type="entry name" value="lambda repressor-like DNA-binding domains"/>
    <property type="match status" value="1"/>
</dbReference>
<feature type="domain" description="HTH cro/C1-type" evidence="1">
    <location>
        <begin position="36"/>
        <end position="89"/>
    </location>
</feature>
<name>A0AAW8VX88_LACPE</name>
<dbReference type="RefSeq" id="WP_313890701.1">
    <property type="nucleotide sequence ID" value="NZ_JAVLAQ010000001.1"/>
</dbReference>
<protein>
    <submittedName>
        <fullName evidence="2">Helix-turn-helix transcriptional regulator</fullName>
    </submittedName>
</protein>
<dbReference type="PANTHER" id="PTHR37038:SF13">
    <property type="entry name" value="HTH CRO_C1-TYPE DOMAIN-CONTAINING PROTEIN"/>
    <property type="match status" value="1"/>
</dbReference>
<dbReference type="InterPro" id="IPR001387">
    <property type="entry name" value="Cro/C1-type_HTH"/>
</dbReference>
<dbReference type="AlphaFoldDB" id="A0AAW8VX88"/>
<dbReference type="EMBL" id="JAVLAQ010000001">
    <property type="protein sequence ID" value="MDT6990335.1"/>
    <property type="molecule type" value="Genomic_DNA"/>
</dbReference>
<dbReference type="GO" id="GO:0003677">
    <property type="term" value="F:DNA binding"/>
    <property type="evidence" value="ECO:0007669"/>
    <property type="project" value="InterPro"/>
</dbReference>
<gene>
    <name evidence="2" type="ORF">RI536_09470</name>
</gene>
<evidence type="ECO:0000313" key="2">
    <source>
        <dbReference type="EMBL" id="MDT6990335.1"/>
    </source>
</evidence>
<dbReference type="InterPro" id="IPR011990">
    <property type="entry name" value="TPR-like_helical_dom_sf"/>
</dbReference>
<dbReference type="SMART" id="SM00530">
    <property type="entry name" value="HTH_XRE"/>
    <property type="match status" value="1"/>
</dbReference>
<accession>A0AAW8VX88</accession>
<evidence type="ECO:0000259" key="1">
    <source>
        <dbReference type="PROSITE" id="PS50943"/>
    </source>
</evidence>
<comment type="caution">
    <text evidence="2">The sequence shown here is derived from an EMBL/GenBank/DDBJ whole genome shotgun (WGS) entry which is preliminary data.</text>
</comment>
<proteinExistence type="predicted"/>
<organism evidence="2 3">
    <name type="scientific">Lactiplantibacillus pentosus</name>
    <name type="common">Lactobacillus pentosus</name>
    <dbReference type="NCBI Taxonomy" id="1589"/>
    <lineage>
        <taxon>Bacteria</taxon>
        <taxon>Bacillati</taxon>
        <taxon>Bacillota</taxon>
        <taxon>Bacilli</taxon>
        <taxon>Lactobacillales</taxon>
        <taxon>Lactobacillaceae</taxon>
        <taxon>Lactiplantibacillus</taxon>
    </lineage>
</organism>
<dbReference type="CDD" id="cd00093">
    <property type="entry name" value="HTH_XRE"/>
    <property type="match status" value="1"/>
</dbReference>
<evidence type="ECO:0000313" key="3">
    <source>
        <dbReference type="Proteomes" id="UP001267003"/>
    </source>
</evidence>